<organism evidence="2 3">
    <name type="scientific">Croceibacterium soli</name>
    <dbReference type="NCBI Taxonomy" id="1739690"/>
    <lineage>
        <taxon>Bacteria</taxon>
        <taxon>Pseudomonadati</taxon>
        <taxon>Pseudomonadota</taxon>
        <taxon>Alphaproteobacteria</taxon>
        <taxon>Sphingomonadales</taxon>
        <taxon>Erythrobacteraceae</taxon>
        <taxon>Croceibacterium</taxon>
    </lineage>
</organism>
<dbReference type="Gene3D" id="3.30.420.10">
    <property type="entry name" value="Ribonuclease H-like superfamily/Ribonuclease H"/>
    <property type="match status" value="1"/>
</dbReference>
<keyword evidence="3" id="KW-1185">Reference proteome</keyword>
<comment type="caution">
    <text evidence="2">The sequence shown here is derived from an EMBL/GenBank/DDBJ whole genome shotgun (WGS) entry which is preliminary data.</text>
</comment>
<dbReference type="RefSeq" id="WP_160746715.1">
    <property type="nucleotide sequence ID" value="NZ_WTYK01000004.1"/>
</dbReference>
<dbReference type="Pfam" id="PF10108">
    <property type="entry name" value="DNA_pol_B_exo2"/>
    <property type="match status" value="1"/>
</dbReference>
<evidence type="ECO:0000313" key="2">
    <source>
        <dbReference type="EMBL" id="MXP41882.1"/>
    </source>
</evidence>
<dbReference type="InterPro" id="IPR036397">
    <property type="entry name" value="RNaseH_sf"/>
</dbReference>
<sequence>MRTVVLDVETIADSAAMERCGYQEEPGVFAPWPLHRLACASTLTIDRVDLNDLAFNLHSYSLLQMTERGIIASVERAVEQADQVLTYNGRAFDIPVLLARAAIAEEYVPTLARLGHQCRPGLHQDLHQQIKGSGAGIKLAHLCAAFSIPAKSGGAGNSVASLAAEGRWRDIEHYCETDVVATWLAAQMWDSCEHPGFGRGRWELLSRWLTPHTRDNPSLAAFCELPTFTTAPPPSIEVTF</sequence>
<proteinExistence type="predicted"/>
<dbReference type="EMBL" id="WTYK01000004">
    <property type="protein sequence ID" value="MXP41882.1"/>
    <property type="molecule type" value="Genomic_DNA"/>
</dbReference>
<dbReference type="SUPFAM" id="SSF53098">
    <property type="entry name" value="Ribonuclease H-like"/>
    <property type="match status" value="1"/>
</dbReference>
<evidence type="ECO:0000313" key="3">
    <source>
        <dbReference type="Proteomes" id="UP000469159"/>
    </source>
</evidence>
<reference evidence="2 3" key="1">
    <citation type="submission" date="2019-12" db="EMBL/GenBank/DDBJ databases">
        <title>Genomic-based taxomic classification of the family Erythrobacteraceae.</title>
        <authorList>
            <person name="Xu L."/>
        </authorList>
    </citation>
    <scope>NUCLEOTIDE SEQUENCE [LARGE SCALE GENOMIC DNA]</scope>
    <source>
        <strain evidence="2 3">MCCC 1K02066</strain>
    </source>
</reference>
<gene>
    <name evidence="2" type="ORF">GRI75_09535</name>
</gene>
<dbReference type="OrthoDB" id="13288at2"/>
<name>A0A6I4USJ5_9SPHN</name>
<dbReference type="InterPro" id="IPR012337">
    <property type="entry name" value="RNaseH-like_sf"/>
</dbReference>
<dbReference type="GO" id="GO:0003676">
    <property type="term" value="F:nucleic acid binding"/>
    <property type="evidence" value="ECO:0007669"/>
    <property type="project" value="InterPro"/>
</dbReference>
<protein>
    <recommendedName>
        <fullName evidence="1">Predicted 3'-5' exonuclease PolB-like domain-containing protein</fullName>
    </recommendedName>
</protein>
<dbReference type="InterPro" id="IPR019288">
    <property type="entry name" value="3'-5'_exonuclease_PolB-like"/>
</dbReference>
<evidence type="ECO:0000259" key="1">
    <source>
        <dbReference type="Pfam" id="PF10108"/>
    </source>
</evidence>
<feature type="domain" description="Predicted 3'-5' exonuclease PolB-like" evidence="1">
    <location>
        <begin position="29"/>
        <end position="184"/>
    </location>
</feature>
<accession>A0A6I4USJ5</accession>
<dbReference type="Proteomes" id="UP000469159">
    <property type="component" value="Unassembled WGS sequence"/>
</dbReference>
<dbReference type="AlphaFoldDB" id="A0A6I4USJ5"/>